<accession>A0A917HYE9</accession>
<dbReference type="InterPro" id="IPR029063">
    <property type="entry name" value="SAM-dependent_MTases_sf"/>
</dbReference>
<reference evidence="2" key="1">
    <citation type="journal article" date="2014" name="Int. J. Syst. Evol. Microbiol.">
        <title>Complete genome sequence of Corynebacterium casei LMG S-19264T (=DSM 44701T), isolated from a smear-ripened cheese.</title>
        <authorList>
            <consortium name="US DOE Joint Genome Institute (JGI-PGF)"/>
            <person name="Walter F."/>
            <person name="Albersmeier A."/>
            <person name="Kalinowski J."/>
            <person name="Ruckert C."/>
        </authorList>
    </citation>
    <scope>NUCLEOTIDE SEQUENCE</scope>
    <source>
        <strain evidence="2">CGMCC 1.12195</strain>
    </source>
</reference>
<organism evidence="2 3">
    <name type="scientific">Parapedobacter pyrenivorans</name>
    <dbReference type="NCBI Taxonomy" id="1305674"/>
    <lineage>
        <taxon>Bacteria</taxon>
        <taxon>Pseudomonadati</taxon>
        <taxon>Bacteroidota</taxon>
        <taxon>Sphingobacteriia</taxon>
        <taxon>Sphingobacteriales</taxon>
        <taxon>Sphingobacteriaceae</taxon>
        <taxon>Parapedobacter</taxon>
    </lineage>
</organism>
<dbReference type="InterPro" id="IPR023149">
    <property type="entry name" value="Trans_acon_MeTrfase_C"/>
</dbReference>
<feature type="domain" description="Methyltransferase" evidence="1">
    <location>
        <begin position="32"/>
        <end position="144"/>
    </location>
</feature>
<evidence type="ECO:0000259" key="1">
    <source>
        <dbReference type="Pfam" id="PF13847"/>
    </source>
</evidence>
<dbReference type="InterPro" id="IPR025714">
    <property type="entry name" value="Methyltranfer_dom"/>
</dbReference>
<dbReference type="Proteomes" id="UP000660862">
    <property type="component" value="Unassembled WGS sequence"/>
</dbReference>
<dbReference type="EMBL" id="BMER01000004">
    <property type="protein sequence ID" value="GGG95593.1"/>
    <property type="molecule type" value="Genomic_DNA"/>
</dbReference>
<dbReference type="CDD" id="cd02440">
    <property type="entry name" value="AdoMet_MTases"/>
    <property type="match status" value="1"/>
</dbReference>
<proteinExistence type="predicted"/>
<reference evidence="2" key="2">
    <citation type="submission" date="2020-09" db="EMBL/GenBank/DDBJ databases">
        <authorList>
            <person name="Sun Q."/>
            <person name="Zhou Y."/>
        </authorList>
    </citation>
    <scope>NUCLEOTIDE SEQUENCE</scope>
    <source>
        <strain evidence="2">CGMCC 1.12195</strain>
    </source>
</reference>
<dbReference type="Pfam" id="PF13847">
    <property type="entry name" value="Methyltransf_31"/>
    <property type="match status" value="1"/>
</dbReference>
<keyword evidence="3" id="KW-1185">Reference proteome</keyword>
<evidence type="ECO:0000313" key="3">
    <source>
        <dbReference type="Proteomes" id="UP000660862"/>
    </source>
</evidence>
<dbReference type="Gene3D" id="3.40.50.150">
    <property type="entry name" value="Vaccinia Virus protein VP39"/>
    <property type="match status" value="1"/>
</dbReference>
<dbReference type="AlphaFoldDB" id="A0A917HYE9"/>
<sequence>MPWNPDTYNQFKNIRYQPFFDMTEFISGDSLKNGIDIGCGTGEQTSILSKKFNQAFFLGIDPSREMLSKSKELESSKLSFKLATVEELIDAGAPQKWDLIFSNAALQWSENHEELFPRLIALLSDTGQFAVQMPVQKENLLNQILLDLVQESPFAEFLGGWKRESSMLSIDDYAQIMFAGKLKEIQIIQKIYPIIANHPKELVDFIAGSALIPYMEKLSEREKQQFITAYKSRIEKTFKRFPTIYAFKRLLLYGRKNKIDDKGTN</sequence>
<comment type="caution">
    <text evidence="2">The sequence shown here is derived from an EMBL/GenBank/DDBJ whole genome shotgun (WGS) entry which is preliminary data.</text>
</comment>
<gene>
    <name evidence="2" type="primary">tam</name>
    <name evidence="2" type="ORF">GCM10007415_33500</name>
</gene>
<evidence type="ECO:0000313" key="2">
    <source>
        <dbReference type="EMBL" id="GGG95593.1"/>
    </source>
</evidence>
<dbReference type="SUPFAM" id="SSF53335">
    <property type="entry name" value="S-adenosyl-L-methionine-dependent methyltransferases"/>
    <property type="match status" value="1"/>
</dbReference>
<protein>
    <submittedName>
        <fullName evidence="2">Trans-aconitate 2-methyltransferase</fullName>
    </submittedName>
</protein>
<dbReference type="PANTHER" id="PTHR43861:SF1">
    <property type="entry name" value="TRANS-ACONITATE 2-METHYLTRANSFERASE"/>
    <property type="match status" value="1"/>
</dbReference>
<dbReference type="PANTHER" id="PTHR43861">
    <property type="entry name" value="TRANS-ACONITATE 2-METHYLTRANSFERASE-RELATED"/>
    <property type="match status" value="1"/>
</dbReference>
<dbReference type="Gene3D" id="1.10.150.290">
    <property type="entry name" value="S-adenosyl-L-methionine-dependent methyltransferases"/>
    <property type="match status" value="1"/>
</dbReference>
<name>A0A917HYE9_9SPHI</name>
<dbReference type="GO" id="GO:0030798">
    <property type="term" value="F:trans-aconitate 2-methyltransferase activity"/>
    <property type="evidence" value="ECO:0007669"/>
    <property type="project" value="InterPro"/>
</dbReference>